<comment type="caution">
    <text evidence="1">The sequence shown here is derived from an EMBL/GenBank/DDBJ whole genome shotgun (WGS) entry which is preliminary data.</text>
</comment>
<keyword evidence="2" id="KW-1185">Reference proteome</keyword>
<evidence type="ECO:0000313" key="2">
    <source>
        <dbReference type="Proteomes" id="UP001163603"/>
    </source>
</evidence>
<organism evidence="1 2">
    <name type="scientific">Pistacia integerrima</name>
    <dbReference type="NCBI Taxonomy" id="434235"/>
    <lineage>
        <taxon>Eukaryota</taxon>
        <taxon>Viridiplantae</taxon>
        <taxon>Streptophyta</taxon>
        <taxon>Embryophyta</taxon>
        <taxon>Tracheophyta</taxon>
        <taxon>Spermatophyta</taxon>
        <taxon>Magnoliopsida</taxon>
        <taxon>eudicotyledons</taxon>
        <taxon>Gunneridae</taxon>
        <taxon>Pentapetalae</taxon>
        <taxon>rosids</taxon>
        <taxon>malvids</taxon>
        <taxon>Sapindales</taxon>
        <taxon>Anacardiaceae</taxon>
        <taxon>Pistacia</taxon>
    </lineage>
</organism>
<proteinExistence type="predicted"/>
<name>A0ACC0YNK7_9ROSI</name>
<accession>A0ACC0YNK7</accession>
<sequence>MILMSPLDSPAEAGIPEPIHTNELYSNQNCYNAGQSSLTVNPGSTNGLQFVAAVVDSLLYIVALGLSCKGTWLLFSRSKRPKYFSYAHLVPPLMSRLR</sequence>
<gene>
    <name evidence="1" type="ORF">Pint_27273</name>
</gene>
<evidence type="ECO:0000313" key="1">
    <source>
        <dbReference type="EMBL" id="KAJ0039987.1"/>
    </source>
</evidence>
<reference evidence="2" key="1">
    <citation type="journal article" date="2023" name="G3 (Bethesda)">
        <title>Genome assembly and association tests identify interacting loci associated with vigor, precocity, and sex in interspecific pistachio rootstocks.</title>
        <authorList>
            <person name="Palmer W."/>
            <person name="Jacygrad E."/>
            <person name="Sagayaradj S."/>
            <person name="Cavanaugh K."/>
            <person name="Han R."/>
            <person name="Bertier L."/>
            <person name="Beede B."/>
            <person name="Kafkas S."/>
            <person name="Golino D."/>
            <person name="Preece J."/>
            <person name="Michelmore R."/>
        </authorList>
    </citation>
    <scope>NUCLEOTIDE SEQUENCE [LARGE SCALE GENOMIC DNA]</scope>
</reference>
<dbReference type="Proteomes" id="UP001163603">
    <property type="component" value="Chromosome 5"/>
</dbReference>
<protein>
    <submittedName>
        <fullName evidence="1">Uncharacterized protein</fullName>
    </submittedName>
</protein>
<dbReference type="EMBL" id="CM047740">
    <property type="protein sequence ID" value="KAJ0039987.1"/>
    <property type="molecule type" value="Genomic_DNA"/>
</dbReference>